<dbReference type="CDD" id="cd00067">
    <property type="entry name" value="GAL4"/>
    <property type="match status" value="1"/>
</dbReference>
<dbReference type="SMART" id="SM00066">
    <property type="entry name" value="GAL4"/>
    <property type="match status" value="1"/>
</dbReference>
<evidence type="ECO:0000256" key="2">
    <source>
        <dbReference type="ARBA" id="ARBA00023015"/>
    </source>
</evidence>
<accession>A0ABR0JWP1</accession>
<evidence type="ECO:0000256" key="6">
    <source>
        <dbReference type="SAM" id="MobiDB-lite"/>
    </source>
</evidence>
<dbReference type="PROSITE" id="PS00463">
    <property type="entry name" value="ZN2_CY6_FUNGAL_1"/>
    <property type="match status" value="1"/>
</dbReference>
<organism evidence="8 9">
    <name type="scientific">Lithohypha guttulata</name>
    <dbReference type="NCBI Taxonomy" id="1690604"/>
    <lineage>
        <taxon>Eukaryota</taxon>
        <taxon>Fungi</taxon>
        <taxon>Dikarya</taxon>
        <taxon>Ascomycota</taxon>
        <taxon>Pezizomycotina</taxon>
        <taxon>Eurotiomycetes</taxon>
        <taxon>Chaetothyriomycetidae</taxon>
        <taxon>Chaetothyriales</taxon>
        <taxon>Trichomeriaceae</taxon>
        <taxon>Lithohypha</taxon>
    </lineage>
</organism>
<feature type="compositionally biased region" description="Polar residues" evidence="6">
    <location>
        <begin position="162"/>
        <end position="192"/>
    </location>
</feature>
<sequence length="484" mass="53401">MSLEVARDNIDRYGQFPLAGAFANNDHVLDLADMETSQPAYSAAFDANDGIKRHAACDECRKRKLKCSGQPTGCSRCVKQNLLCHYSEQKQMGRPRKRQKTDSDPPAASKQAASPPRPIQPAPEPIREQPINPDIIDPSLAAMTDDRAQFGSICTVPMTQPVQSNRQTSLQDNQIPVLHSGNSDSSRSQNGVPTPDALDLAGIAYPTDVAQWPDFSTLDMLPLPVEDKWRGFDMDPSLPTDPDANPETLSNLPSVPPCPCLPNLYLTLSTMSTLSSFPFNQQTINTIETGYRTAKGVIYCPVCPQKFDTGSSNLMLGCTLINVLADQWNRFRKLGVESLRKAFGSPDQQRNFVTTKEGLEWRTFAHRMLRAYVFGDHAIPVPPGTNRSPATSSEATMETDESASGNVPSLTVLGLVDALTRRQRQWHRLDEPTDEFPDRVTPDLQQGHIVGQSHDSPGKHLCLEIVNHARCIVSHLDGPQHPHH</sequence>
<proteinExistence type="predicted"/>
<feature type="region of interest" description="Disordered" evidence="6">
    <location>
        <begin position="381"/>
        <end position="406"/>
    </location>
</feature>
<feature type="region of interest" description="Disordered" evidence="6">
    <location>
        <begin position="232"/>
        <end position="251"/>
    </location>
</feature>
<protein>
    <recommendedName>
        <fullName evidence="7">Zn(2)-C6 fungal-type domain-containing protein</fullName>
    </recommendedName>
</protein>
<dbReference type="SUPFAM" id="SSF57701">
    <property type="entry name" value="Zn2/Cys6 DNA-binding domain"/>
    <property type="match status" value="1"/>
</dbReference>
<feature type="compositionally biased region" description="Low complexity" evidence="6">
    <location>
        <begin position="104"/>
        <end position="114"/>
    </location>
</feature>
<dbReference type="EMBL" id="JAVRRG010000213">
    <property type="protein sequence ID" value="KAK5077573.1"/>
    <property type="molecule type" value="Genomic_DNA"/>
</dbReference>
<dbReference type="Pfam" id="PF00172">
    <property type="entry name" value="Zn_clus"/>
    <property type="match status" value="1"/>
</dbReference>
<dbReference type="PANTHER" id="PTHR47540:SF4">
    <property type="entry name" value="TRANSCRIPTION FACTOR RGLT"/>
    <property type="match status" value="1"/>
</dbReference>
<reference evidence="8 9" key="1">
    <citation type="submission" date="2023-08" db="EMBL/GenBank/DDBJ databases">
        <title>Black Yeasts Isolated from many extreme environments.</title>
        <authorList>
            <person name="Coleine C."/>
            <person name="Stajich J.E."/>
            <person name="Selbmann L."/>
        </authorList>
    </citation>
    <scope>NUCLEOTIDE SEQUENCE [LARGE SCALE GENOMIC DNA]</scope>
    <source>
        <strain evidence="8 9">CCFEE 5885</strain>
    </source>
</reference>
<comment type="caution">
    <text evidence="8">The sequence shown here is derived from an EMBL/GenBank/DDBJ whole genome shotgun (WGS) entry which is preliminary data.</text>
</comment>
<dbReference type="PROSITE" id="PS50048">
    <property type="entry name" value="ZN2_CY6_FUNGAL_2"/>
    <property type="match status" value="1"/>
</dbReference>
<evidence type="ECO:0000313" key="9">
    <source>
        <dbReference type="Proteomes" id="UP001345013"/>
    </source>
</evidence>
<name>A0ABR0JWP1_9EURO</name>
<feature type="compositionally biased region" description="Pro residues" evidence="6">
    <location>
        <begin position="115"/>
        <end position="124"/>
    </location>
</feature>
<feature type="region of interest" description="Disordered" evidence="6">
    <location>
        <begin position="162"/>
        <end position="195"/>
    </location>
</feature>
<evidence type="ECO:0000256" key="4">
    <source>
        <dbReference type="ARBA" id="ARBA00023163"/>
    </source>
</evidence>
<evidence type="ECO:0000256" key="5">
    <source>
        <dbReference type="ARBA" id="ARBA00023242"/>
    </source>
</evidence>
<keyword evidence="2" id="KW-0805">Transcription regulation</keyword>
<keyword evidence="3" id="KW-0238">DNA-binding</keyword>
<evidence type="ECO:0000256" key="3">
    <source>
        <dbReference type="ARBA" id="ARBA00023125"/>
    </source>
</evidence>
<keyword evidence="5" id="KW-0539">Nucleus</keyword>
<feature type="domain" description="Zn(2)-C6 fungal-type" evidence="7">
    <location>
        <begin position="56"/>
        <end position="86"/>
    </location>
</feature>
<evidence type="ECO:0000256" key="1">
    <source>
        <dbReference type="ARBA" id="ARBA00004123"/>
    </source>
</evidence>
<dbReference type="InterPro" id="IPR036864">
    <property type="entry name" value="Zn2-C6_fun-type_DNA-bd_sf"/>
</dbReference>
<gene>
    <name evidence="8" type="ORF">LTR24_009529</name>
</gene>
<dbReference type="InterPro" id="IPR051711">
    <property type="entry name" value="Stress_Response_Reg"/>
</dbReference>
<keyword evidence="4" id="KW-0804">Transcription</keyword>
<evidence type="ECO:0000313" key="8">
    <source>
        <dbReference type="EMBL" id="KAK5077573.1"/>
    </source>
</evidence>
<keyword evidence="9" id="KW-1185">Reference proteome</keyword>
<dbReference type="Gene3D" id="4.10.240.10">
    <property type="entry name" value="Zn(2)-C6 fungal-type DNA-binding domain"/>
    <property type="match status" value="1"/>
</dbReference>
<feature type="region of interest" description="Disordered" evidence="6">
    <location>
        <begin position="88"/>
        <end position="137"/>
    </location>
</feature>
<feature type="compositionally biased region" description="Polar residues" evidence="6">
    <location>
        <begin position="385"/>
        <end position="406"/>
    </location>
</feature>
<evidence type="ECO:0000259" key="7">
    <source>
        <dbReference type="PROSITE" id="PS50048"/>
    </source>
</evidence>
<comment type="subcellular location">
    <subcellularLocation>
        <location evidence="1">Nucleus</location>
    </subcellularLocation>
</comment>
<dbReference type="InterPro" id="IPR001138">
    <property type="entry name" value="Zn2Cys6_DnaBD"/>
</dbReference>
<dbReference type="Proteomes" id="UP001345013">
    <property type="component" value="Unassembled WGS sequence"/>
</dbReference>
<dbReference type="PANTHER" id="PTHR47540">
    <property type="entry name" value="THIAMINE REPRESSIBLE GENES REGULATORY PROTEIN THI5"/>
    <property type="match status" value="1"/>
</dbReference>